<keyword evidence="3" id="KW-1185">Reference proteome</keyword>
<name>A0A9P9IRX3_9PLEO</name>
<feature type="compositionally biased region" description="Basic and acidic residues" evidence="1">
    <location>
        <begin position="461"/>
        <end position="472"/>
    </location>
</feature>
<accession>A0A9P9IRX3</accession>
<protein>
    <recommendedName>
        <fullName evidence="4">F-box domain-containing protein</fullName>
    </recommendedName>
</protein>
<evidence type="ECO:0000313" key="3">
    <source>
        <dbReference type="Proteomes" id="UP000700596"/>
    </source>
</evidence>
<dbReference type="InterPro" id="IPR032675">
    <property type="entry name" value="LRR_dom_sf"/>
</dbReference>
<dbReference type="Gene3D" id="3.80.10.10">
    <property type="entry name" value="Ribonuclease Inhibitor"/>
    <property type="match status" value="1"/>
</dbReference>
<gene>
    <name evidence="2" type="ORF">B0J11DRAFT_566283</name>
</gene>
<sequence>MAQLSLSNFVDELLLAIVEQIDCHESLCNLSSTNRRFQGLAEPFIWRKLLVLNGSHADGIAYALRSRTERLSNIQTLAIHYTNEVEIGIRKLDPLVRIMTKLRHLTIESPCPNNSEWIRTDEFTGWTKIDYWTLLGDSIDQSIPDRPLQMLQSLTLHGHGKGDRKFDLGRAMNVFLHPTLRHITISCVNFEAGSGIIRIEDLPPNALRSTPLQSLTLIECNIYLDLLEIALSLPKSLKELNLGERLYAWNDCYPVATQPTTTHPRLLDALLNQKDSLERLSHISGTYTQNSTTNLPSSTTPKLHVMEKLHYLEVDNRSHLLDHIDPETHITTLKITDAVRAASLGHLFLPSFIYFTDFFQRGHAVASRCTKPINIDMVFTAQSRSEEILPNLRHYFSMKLHRDVVYGFVKTMKTRGARLRIFMERFAGGATFIRPFMYGEERPIEEVVFDSEVGRFFGAEYDRGGEGEERGGGDGSEEEIGFEYMGPLPFLG</sequence>
<dbReference type="Proteomes" id="UP000700596">
    <property type="component" value="Unassembled WGS sequence"/>
</dbReference>
<reference evidence="2" key="1">
    <citation type="journal article" date="2021" name="Nat. Commun.">
        <title>Genetic determinants of endophytism in the Arabidopsis root mycobiome.</title>
        <authorList>
            <person name="Mesny F."/>
            <person name="Miyauchi S."/>
            <person name="Thiergart T."/>
            <person name="Pickel B."/>
            <person name="Atanasova L."/>
            <person name="Karlsson M."/>
            <person name="Huettel B."/>
            <person name="Barry K.W."/>
            <person name="Haridas S."/>
            <person name="Chen C."/>
            <person name="Bauer D."/>
            <person name="Andreopoulos W."/>
            <person name="Pangilinan J."/>
            <person name="LaButti K."/>
            <person name="Riley R."/>
            <person name="Lipzen A."/>
            <person name="Clum A."/>
            <person name="Drula E."/>
            <person name="Henrissat B."/>
            <person name="Kohler A."/>
            <person name="Grigoriev I.V."/>
            <person name="Martin F.M."/>
            <person name="Hacquard S."/>
        </authorList>
    </citation>
    <scope>NUCLEOTIDE SEQUENCE</scope>
    <source>
        <strain evidence="2">MPI-CAGE-CH-0243</strain>
    </source>
</reference>
<evidence type="ECO:0000256" key="1">
    <source>
        <dbReference type="SAM" id="MobiDB-lite"/>
    </source>
</evidence>
<dbReference type="OrthoDB" id="2522477at2759"/>
<comment type="caution">
    <text evidence="2">The sequence shown here is derived from an EMBL/GenBank/DDBJ whole genome shotgun (WGS) entry which is preliminary data.</text>
</comment>
<proteinExistence type="predicted"/>
<evidence type="ECO:0000313" key="2">
    <source>
        <dbReference type="EMBL" id="KAH7130216.1"/>
    </source>
</evidence>
<feature type="region of interest" description="Disordered" evidence="1">
    <location>
        <begin position="461"/>
        <end position="480"/>
    </location>
</feature>
<dbReference type="AlphaFoldDB" id="A0A9P9IRX3"/>
<organism evidence="2 3">
    <name type="scientific">Dendryphion nanum</name>
    <dbReference type="NCBI Taxonomy" id="256645"/>
    <lineage>
        <taxon>Eukaryota</taxon>
        <taxon>Fungi</taxon>
        <taxon>Dikarya</taxon>
        <taxon>Ascomycota</taxon>
        <taxon>Pezizomycotina</taxon>
        <taxon>Dothideomycetes</taxon>
        <taxon>Pleosporomycetidae</taxon>
        <taxon>Pleosporales</taxon>
        <taxon>Torulaceae</taxon>
        <taxon>Dendryphion</taxon>
    </lineage>
</organism>
<evidence type="ECO:0008006" key="4">
    <source>
        <dbReference type="Google" id="ProtNLM"/>
    </source>
</evidence>
<dbReference type="SUPFAM" id="SSF52058">
    <property type="entry name" value="L domain-like"/>
    <property type="match status" value="1"/>
</dbReference>
<dbReference type="EMBL" id="JAGMWT010000004">
    <property type="protein sequence ID" value="KAH7130216.1"/>
    <property type="molecule type" value="Genomic_DNA"/>
</dbReference>